<dbReference type="PANTHER" id="PTHR38488">
    <property type="entry name" value="OXIDOREDUCTASE 9.5 KDA SUBUNIT, PUTATIVE (AFU_ORTHOLOGUE AFUA_5G08980)-RELATED"/>
    <property type="match status" value="1"/>
</dbReference>
<reference evidence="2 3" key="1">
    <citation type="submission" date="2017-06" db="EMBL/GenBank/DDBJ databases">
        <title>Ant-infecting Ophiocordyceps genomes reveal a high diversity of potential behavioral manipulation genes and a possible major role for enterotoxins.</title>
        <authorList>
            <person name="De Bekker C."/>
            <person name="Evans H.C."/>
            <person name="Brachmann A."/>
            <person name="Hughes D.P."/>
        </authorList>
    </citation>
    <scope>NUCLEOTIDE SEQUENCE [LARGE SCALE GENOMIC DNA]</scope>
    <source>
        <strain evidence="2 3">Map16</strain>
    </source>
</reference>
<dbReference type="EMBL" id="NJES01000349">
    <property type="protein sequence ID" value="PHH73359.1"/>
    <property type="molecule type" value="Genomic_DNA"/>
</dbReference>
<dbReference type="Proteomes" id="UP000226431">
    <property type="component" value="Unassembled WGS sequence"/>
</dbReference>
<dbReference type="AlphaFoldDB" id="A0A2C5XI90"/>
<dbReference type="InterPro" id="IPR039961">
    <property type="entry name" value="Nuo9.5"/>
</dbReference>
<proteinExistence type="predicted"/>
<dbReference type="CDD" id="cd22903">
    <property type="entry name" value="NI9M"/>
    <property type="match status" value="1"/>
</dbReference>
<comment type="caution">
    <text evidence="2">The sequence shown here is derived from an EMBL/GenBank/DDBJ whole genome shotgun (WGS) entry which is preliminary data.</text>
</comment>
<evidence type="ECO:0000313" key="2">
    <source>
        <dbReference type="EMBL" id="PHH73359.1"/>
    </source>
</evidence>
<dbReference type="OrthoDB" id="2093409at2759"/>
<evidence type="ECO:0000256" key="1">
    <source>
        <dbReference type="SAM" id="Phobius"/>
    </source>
</evidence>
<accession>A0A2C5XI90</accession>
<keyword evidence="1" id="KW-0472">Membrane</keyword>
<dbReference type="PANTHER" id="PTHR38488:SF1">
    <property type="entry name" value="OXIDOREDUCTASE 9.5 KDA SUBUNIT, PUTATIVE (AFU_ORTHOLOGUE AFUA_5G08980)-RELATED"/>
    <property type="match status" value="1"/>
</dbReference>
<keyword evidence="1" id="KW-0812">Transmembrane</keyword>
<name>A0A2C5XI90_9HYPO</name>
<sequence>MNPAPYFWSTPLKYCRWASRERPAIFWSVIAGAMGPIGMVVGPPIRRWCVPTGPRKMLTGFDDDEEDAPSDHKQS</sequence>
<dbReference type="STRING" id="2004952.A0A2C5XI90"/>
<protein>
    <recommendedName>
        <fullName evidence="4">NADH-ubiquinone oxidoreductase 9.5 kDa subunit</fullName>
    </recommendedName>
</protein>
<evidence type="ECO:0008006" key="4">
    <source>
        <dbReference type="Google" id="ProtNLM"/>
    </source>
</evidence>
<gene>
    <name evidence="2" type="ORF">CDD80_3863</name>
</gene>
<organism evidence="2 3">
    <name type="scientific">Ophiocordyceps camponoti-rufipedis</name>
    <dbReference type="NCBI Taxonomy" id="2004952"/>
    <lineage>
        <taxon>Eukaryota</taxon>
        <taxon>Fungi</taxon>
        <taxon>Dikarya</taxon>
        <taxon>Ascomycota</taxon>
        <taxon>Pezizomycotina</taxon>
        <taxon>Sordariomycetes</taxon>
        <taxon>Hypocreomycetidae</taxon>
        <taxon>Hypocreales</taxon>
        <taxon>Ophiocordycipitaceae</taxon>
        <taxon>Ophiocordyceps</taxon>
    </lineage>
</organism>
<evidence type="ECO:0000313" key="3">
    <source>
        <dbReference type="Proteomes" id="UP000226431"/>
    </source>
</evidence>
<keyword evidence="3" id="KW-1185">Reference proteome</keyword>
<feature type="transmembrane region" description="Helical" evidence="1">
    <location>
        <begin position="24"/>
        <end position="45"/>
    </location>
</feature>
<keyword evidence="1" id="KW-1133">Transmembrane helix</keyword>